<dbReference type="Proteomes" id="UP000034841">
    <property type="component" value="Unassembled WGS sequence"/>
</dbReference>
<keyword evidence="2" id="KW-0378">Hydrolase</keyword>
<organism evidence="4 5">
    <name type="scientific">Ceratocystis fimbriata f. sp. platani</name>
    <dbReference type="NCBI Taxonomy" id="88771"/>
    <lineage>
        <taxon>Eukaryota</taxon>
        <taxon>Fungi</taxon>
        <taxon>Dikarya</taxon>
        <taxon>Ascomycota</taxon>
        <taxon>Pezizomycotina</taxon>
        <taxon>Sordariomycetes</taxon>
        <taxon>Hypocreomycetidae</taxon>
        <taxon>Microascales</taxon>
        <taxon>Ceratocystidaceae</taxon>
        <taxon>Ceratocystis</taxon>
    </lineage>
</organism>
<sequence>MTVAKEIPHDLALPRILFLHGGGGNAEVFRIQARSFITKLSAHFRLVFAEAPFECPPHNGVLEVYGKYAPFRRWLRWLPEHPEISPHEACSRIQNALKVAMDTDAGTGPWVGVFGFSQGSKMASSILFTQQALRETLGRAATPWNFRFGVLMAGAAPPVSLDMRIQAPPGIDTADKLGFSFNAWPNKPVTSDDEDIMMLERSDHLIRIPTIHIHGLKDPGLIRHQRLLELYSEPGSAQLIEWDGDHRIPIARADVDAMCKAIVSLAQKVGVLRKDA</sequence>
<evidence type="ECO:0000313" key="4">
    <source>
        <dbReference type="EMBL" id="KKF95268.1"/>
    </source>
</evidence>
<dbReference type="GO" id="GO:0005634">
    <property type="term" value="C:nucleus"/>
    <property type="evidence" value="ECO:0007669"/>
    <property type="project" value="TreeGrafter"/>
</dbReference>
<feature type="domain" description="Serine hydrolase" evidence="3">
    <location>
        <begin position="14"/>
        <end position="257"/>
    </location>
</feature>
<accession>A0A0F8BRR9</accession>
<protein>
    <submittedName>
        <fullName evidence="4">Putative esterase</fullName>
    </submittedName>
</protein>
<dbReference type="PANTHER" id="PTHR48070">
    <property type="entry name" value="ESTERASE OVCA2"/>
    <property type="match status" value="1"/>
</dbReference>
<dbReference type="PANTHER" id="PTHR48070:SF3">
    <property type="entry name" value="ESTERASE DBAE-RELATED"/>
    <property type="match status" value="1"/>
</dbReference>
<evidence type="ECO:0000259" key="3">
    <source>
        <dbReference type="Pfam" id="PF03959"/>
    </source>
</evidence>
<keyword evidence="5" id="KW-1185">Reference proteome</keyword>
<dbReference type="SUPFAM" id="SSF53474">
    <property type="entry name" value="alpha/beta-Hydrolases"/>
    <property type="match status" value="1"/>
</dbReference>
<dbReference type="GO" id="GO:0005737">
    <property type="term" value="C:cytoplasm"/>
    <property type="evidence" value="ECO:0007669"/>
    <property type="project" value="TreeGrafter"/>
</dbReference>
<evidence type="ECO:0000256" key="2">
    <source>
        <dbReference type="ARBA" id="ARBA00022801"/>
    </source>
</evidence>
<comment type="caution">
    <text evidence="4">The sequence shown here is derived from an EMBL/GenBank/DDBJ whole genome shotgun (WGS) entry which is preliminary data.</text>
</comment>
<gene>
    <name evidence="4" type="ORF">CFO_g2380</name>
</gene>
<dbReference type="InterPro" id="IPR029058">
    <property type="entry name" value="AB_hydrolase_fold"/>
</dbReference>
<dbReference type="OrthoDB" id="2094269at2759"/>
<dbReference type="InterPro" id="IPR005645">
    <property type="entry name" value="FSH-like_dom"/>
</dbReference>
<dbReference type="GO" id="GO:0016787">
    <property type="term" value="F:hydrolase activity"/>
    <property type="evidence" value="ECO:0007669"/>
    <property type="project" value="UniProtKB-KW"/>
</dbReference>
<reference evidence="4 5" key="1">
    <citation type="submission" date="2015-04" db="EMBL/GenBank/DDBJ databases">
        <title>Genome sequence of Ceratocystis platani, a major pathogen of plane trees.</title>
        <authorList>
            <person name="Belbahri L."/>
        </authorList>
    </citation>
    <scope>NUCLEOTIDE SEQUENCE [LARGE SCALE GENOMIC DNA]</scope>
    <source>
        <strain evidence="4 5">CFO</strain>
    </source>
</reference>
<dbReference type="GO" id="GO:0044550">
    <property type="term" value="P:secondary metabolite biosynthetic process"/>
    <property type="evidence" value="ECO:0007669"/>
    <property type="project" value="TreeGrafter"/>
</dbReference>
<evidence type="ECO:0000313" key="5">
    <source>
        <dbReference type="Proteomes" id="UP000034841"/>
    </source>
</evidence>
<dbReference type="AlphaFoldDB" id="A0A0F8BRR9"/>
<dbReference type="Gene3D" id="3.40.50.1820">
    <property type="entry name" value="alpha/beta hydrolase"/>
    <property type="match status" value="1"/>
</dbReference>
<name>A0A0F8BRR9_CERFI</name>
<dbReference type="InterPro" id="IPR050593">
    <property type="entry name" value="LovG"/>
</dbReference>
<proteinExistence type="inferred from homology"/>
<dbReference type="EMBL" id="LBBL01000107">
    <property type="protein sequence ID" value="KKF95268.1"/>
    <property type="molecule type" value="Genomic_DNA"/>
</dbReference>
<evidence type="ECO:0000256" key="1">
    <source>
        <dbReference type="ARBA" id="ARBA00005863"/>
    </source>
</evidence>
<dbReference type="Pfam" id="PF03959">
    <property type="entry name" value="FSH1"/>
    <property type="match status" value="1"/>
</dbReference>
<comment type="similarity">
    <text evidence="1">Belongs to the LovG family.</text>
</comment>